<accession>A0ABQ6FEZ7</accession>
<dbReference type="EMBL" id="BSPX01000075">
    <property type="protein sequence ID" value="GLT24183.1"/>
    <property type="molecule type" value="Genomic_DNA"/>
</dbReference>
<organism evidence="2 3">
    <name type="scientific">Zoogloea oryzae</name>
    <dbReference type="NCBI Taxonomy" id="310767"/>
    <lineage>
        <taxon>Bacteria</taxon>
        <taxon>Pseudomonadati</taxon>
        <taxon>Pseudomonadota</taxon>
        <taxon>Betaproteobacteria</taxon>
        <taxon>Rhodocyclales</taxon>
        <taxon>Zoogloeaceae</taxon>
        <taxon>Zoogloea</taxon>
    </lineage>
</organism>
<sequence>MGAVNDAVKKLEEQQDATAKELKASLEMLSTLAEAKKRELMAEVETRMNLARQDAQHSNNQVPPGLMLYEYGETRVATAQGPAAGITNAINGLLQNAAENWRNAVSSLATVALNTLLGAGSGASTNTSLYMVAMDGQPAHDGVEDSQVVVRIDYCLWTYNFASNGVKDVAQSAIAYFARKSLIDYSHIGSDVAIEQLLTVTGLNKALRDELMAKIAKEKENKGRTPALNAYAGRLPDPVREHVTRHFAF</sequence>
<dbReference type="RefSeq" id="WP_284189347.1">
    <property type="nucleotide sequence ID" value="NZ_BSPX01000075.1"/>
</dbReference>
<evidence type="ECO:0000313" key="3">
    <source>
        <dbReference type="Proteomes" id="UP001157167"/>
    </source>
</evidence>
<name>A0ABQ6FEZ7_9RHOO</name>
<keyword evidence="3" id="KW-1185">Reference proteome</keyword>
<gene>
    <name evidence="2" type="ORF">GCM10007933_36550</name>
</gene>
<dbReference type="Proteomes" id="UP001157167">
    <property type="component" value="Unassembled WGS sequence"/>
</dbReference>
<keyword evidence="1" id="KW-0175">Coiled coil</keyword>
<proteinExistence type="predicted"/>
<reference evidence="3" key="1">
    <citation type="journal article" date="2019" name="Int. J. Syst. Evol. Microbiol.">
        <title>The Global Catalogue of Microorganisms (GCM) 10K type strain sequencing project: providing services to taxonomists for standard genome sequencing and annotation.</title>
        <authorList>
            <consortium name="The Broad Institute Genomics Platform"/>
            <consortium name="The Broad Institute Genome Sequencing Center for Infectious Disease"/>
            <person name="Wu L."/>
            <person name="Ma J."/>
        </authorList>
    </citation>
    <scope>NUCLEOTIDE SEQUENCE [LARGE SCALE GENOMIC DNA]</scope>
    <source>
        <strain evidence="3">NBRC 102407</strain>
    </source>
</reference>
<evidence type="ECO:0000256" key="1">
    <source>
        <dbReference type="SAM" id="Coils"/>
    </source>
</evidence>
<feature type="coiled-coil region" evidence="1">
    <location>
        <begin position="8"/>
        <end position="61"/>
    </location>
</feature>
<protein>
    <submittedName>
        <fullName evidence="2">Uncharacterized protein</fullName>
    </submittedName>
</protein>
<evidence type="ECO:0000313" key="2">
    <source>
        <dbReference type="EMBL" id="GLT24183.1"/>
    </source>
</evidence>
<comment type="caution">
    <text evidence="2">The sequence shown here is derived from an EMBL/GenBank/DDBJ whole genome shotgun (WGS) entry which is preliminary data.</text>
</comment>